<evidence type="ECO:0000256" key="2">
    <source>
        <dbReference type="ARBA" id="ARBA00023002"/>
    </source>
</evidence>
<dbReference type="CDD" id="cd08935">
    <property type="entry name" value="mannonate_red_SDR_c"/>
    <property type="match status" value="1"/>
</dbReference>
<dbReference type="PANTHER" id="PTHR42760:SF115">
    <property type="entry name" value="3-OXOACYL-[ACYL-CARRIER-PROTEIN] REDUCTASE FABG"/>
    <property type="match status" value="1"/>
</dbReference>
<evidence type="ECO:0000313" key="4">
    <source>
        <dbReference type="EMBL" id="MET3656219.1"/>
    </source>
</evidence>
<dbReference type="Gene3D" id="3.40.50.720">
    <property type="entry name" value="NAD(P)-binding Rossmann-like Domain"/>
    <property type="match status" value="1"/>
</dbReference>
<dbReference type="NCBIfam" id="NF006132">
    <property type="entry name" value="PRK08277.1"/>
    <property type="match status" value="1"/>
</dbReference>
<reference evidence="4 5" key="1">
    <citation type="submission" date="2024-06" db="EMBL/GenBank/DDBJ databases">
        <title>Sorghum-associated microbial communities from plants grown in Nebraska, USA.</title>
        <authorList>
            <person name="Schachtman D."/>
        </authorList>
    </citation>
    <scope>NUCLEOTIDE SEQUENCE [LARGE SCALE GENOMIC DNA]</scope>
    <source>
        <strain evidence="4 5">1288</strain>
    </source>
</reference>
<dbReference type="SUPFAM" id="SSF51735">
    <property type="entry name" value="NAD(P)-binding Rossmann-fold domains"/>
    <property type="match status" value="1"/>
</dbReference>
<evidence type="ECO:0000256" key="3">
    <source>
        <dbReference type="RuleBase" id="RU000363"/>
    </source>
</evidence>
<dbReference type="PRINTS" id="PR00081">
    <property type="entry name" value="GDHRDH"/>
</dbReference>
<organism evidence="4 5">
    <name type="scientific">Sporosarcina psychrophila</name>
    <name type="common">Bacillus psychrophilus</name>
    <dbReference type="NCBI Taxonomy" id="1476"/>
    <lineage>
        <taxon>Bacteria</taxon>
        <taxon>Bacillati</taxon>
        <taxon>Bacillota</taxon>
        <taxon>Bacilli</taxon>
        <taxon>Bacillales</taxon>
        <taxon>Caryophanaceae</taxon>
        <taxon>Sporosarcina</taxon>
    </lineage>
</organism>
<dbReference type="InterPro" id="IPR036291">
    <property type="entry name" value="NAD(P)-bd_dom_sf"/>
</dbReference>
<dbReference type="PROSITE" id="PS00061">
    <property type="entry name" value="ADH_SHORT"/>
    <property type="match status" value="1"/>
</dbReference>
<gene>
    <name evidence="4" type="ORF">ABIC55_001303</name>
</gene>
<proteinExistence type="inferred from homology"/>
<evidence type="ECO:0000313" key="5">
    <source>
        <dbReference type="Proteomes" id="UP001549104"/>
    </source>
</evidence>
<dbReference type="Proteomes" id="UP001549104">
    <property type="component" value="Unassembled WGS sequence"/>
</dbReference>
<comment type="caution">
    <text evidence="4">The sequence shown here is derived from an EMBL/GenBank/DDBJ whole genome shotgun (WGS) entry which is preliminary data.</text>
</comment>
<evidence type="ECO:0000256" key="1">
    <source>
        <dbReference type="ARBA" id="ARBA00006484"/>
    </source>
</evidence>
<keyword evidence="5" id="KW-1185">Reference proteome</keyword>
<dbReference type="InterPro" id="IPR002347">
    <property type="entry name" value="SDR_fam"/>
</dbReference>
<dbReference type="Pfam" id="PF00106">
    <property type="entry name" value="adh_short"/>
    <property type="match status" value="1"/>
</dbReference>
<dbReference type="PANTHER" id="PTHR42760">
    <property type="entry name" value="SHORT-CHAIN DEHYDROGENASES/REDUCTASES FAMILY MEMBER"/>
    <property type="match status" value="1"/>
</dbReference>
<name>A0ABV2K562_SPOPS</name>
<dbReference type="PRINTS" id="PR00080">
    <property type="entry name" value="SDRFAMILY"/>
</dbReference>
<sequence length="278" mass="29767">MIPIHNNLNGRVAVITGGSGVLCSEMARELARQGVKVVILNRDAEKGQKIVDSIKEAGGTAIALAADVLDRASLERARVETVKQFGQVDLLINGAGGNHADAITDPEIYDEQEEGKTFFDLDENGFSEVFSTNFTGTFLATQVFGKELLKSETPSILNLSSMSSYTPLTKVPAYSAAKASINNFTMWLAVHFAETGMRVNAIAPGFFLTTQNRGLLLNEDGSHTARSTKIIAATPMKRFGKPEDLLGAMLFLVDESCSGFVTGTTIQVDGGFMAYSGV</sequence>
<protein>
    <submittedName>
        <fullName evidence="4">NAD(P)-dependent dehydrogenase (Short-subunit alcohol dehydrogenase family)</fullName>
    </submittedName>
</protein>
<keyword evidence="2" id="KW-0560">Oxidoreductase</keyword>
<dbReference type="RefSeq" id="WP_067211015.1">
    <property type="nucleotide sequence ID" value="NZ_CP014616.1"/>
</dbReference>
<dbReference type="EMBL" id="JBEPME010000001">
    <property type="protein sequence ID" value="MET3656219.1"/>
    <property type="molecule type" value="Genomic_DNA"/>
</dbReference>
<accession>A0ABV2K562</accession>
<dbReference type="InterPro" id="IPR020904">
    <property type="entry name" value="Sc_DH/Rdtase_CS"/>
</dbReference>
<comment type="similarity">
    <text evidence="1 3">Belongs to the short-chain dehydrogenases/reductases (SDR) family.</text>
</comment>